<comment type="caution">
    <text evidence="8">The sequence shown here is derived from an EMBL/GenBank/DDBJ whole genome shotgun (WGS) entry which is preliminary data.</text>
</comment>
<dbReference type="GO" id="GO:0004622">
    <property type="term" value="F:phosphatidylcholine lysophospholipase activity"/>
    <property type="evidence" value="ECO:0007669"/>
    <property type="project" value="UniProtKB-EC"/>
</dbReference>
<dbReference type="SUPFAM" id="SSF52151">
    <property type="entry name" value="FabD/lysophospholipase-like"/>
    <property type="match status" value="1"/>
</dbReference>
<feature type="domain" description="PLA2c" evidence="7">
    <location>
        <begin position="33"/>
        <end position="687"/>
    </location>
</feature>
<dbReference type="Gene3D" id="3.40.1090.10">
    <property type="entry name" value="Cytosolic phospholipase A2 catalytic domain"/>
    <property type="match status" value="1"/>
</dbReference>
<dbReference type="GO" id="GO:0005783">
    <property type="term" value="C:endoplasmic reticulum"/>
    <property type="evidence" value="ECO:0007669"/>
    <property type="project" value="TreeGrafter"/>
</dbReference>
<evidence type="ECO:0000256" key="6">
    <source>
        <dbReference type="RuleBase" id="RU362103"/>
    </source>
</evidence>
<dbReference type="Proteomes" id="UP000242525">
    <property type="component" value="Unassembled WGS sequence"/>
</dbReference>
<protein>
    <recommendedName>
        <fullName evidence="6">Lysophospholipase</fullName>
        <ecNumber evidence="6">3.1.1.5</ecNumber>
    </recommendedName>
</protein>
<dbReference type="InterPro" id="IPR002642">
    <property type="entry name" value="LysoPLipase_cat_dom"/>
</dbReference>
<evidence type="ECO:0000256" key="2">
    <source>
        <dbReference type="ARBA" id="ARBA00022801"/>
    </source>
</evidence>
<keyword evidence="6" id="KW-0732">Signal</keyword>
<dbReference type="SMART" id="SM00022">
    <property type="entry name" value="PLAc"/>
    <property type="match status" value="1"/>
</dbReference>
<evidence type="ECO:0000313" key="8">
    <source>
        <dbReference type="EMBL" id="CDO56130.1"/>
    </source>
</evidence>
<dbReference type="GO" id="GO:0046475">
    <property type="term" value="P:glycerophospholipid catabolic process"/>
    <property type="evidence" value="ECO:0007669"/>
    <property type="project" value="TreeGrafter"/>
</dbReference>
<dbReference type="GO" id="GO:0005886">
    <property type="term" value="C:plasma membrane"/>
    <property type="evidence" value="ECO:0007669"/>
    <property type="project" value="TreeGrafter"/>
</dbReference>
<evidence type="ECO:0000256" key="3">
    <source>
        <dbReference type="ARBA" id="ARBA00022963"/>
    </source>
</evidence>
<reference evidence="8" key="1">
    <citation type="submission" date="2014-03" db="EMBL/GenBank/DDBJ databases">
        <authorList>
            <person name="Casaregola S."/>
        </authorList>
    </citation>
    <scope>NUCLEOTIDE SEQUENCE [LARGE SCALE GENOMIC DNA]</scope>
    <source>
        <strain evidence="8">CLIB 918</strain>
    </source>
</reference>
<dbReference type="PANTHER" id="PTHR10728:SF56">
    <property type="entry name" value="MEIOTIC PHOSPHOLIPASE SPO1-RELATED"/>
    <property type="match status" value="1"/>
</dbReference>
<dbReference type="STRING" id="1173061.A0A0J9XFG4"/>
<dbReference type="PROSITE" id="PS51210">
    <property type="entry name" value="PLA2C"/>
    <property type="match status" value="1"/>
</dbReference>
<dbReference type="InterPro" id="IPR016035">
    <property type="entry name" value="Acyl_Trfase/lysoPLipase"/>
</dbReference>
<dbReference type="GO" id="GO:0005829">
    <property type="term" value="C:cytosol"/>
    <property type="evidence" value="ECO:0007669"/>
    <property type="project" value="TreeGrafter"/>
</dbReference>
<organism evidence="8 9">
    <name type="scientific">Geotrichum candidum</name>
    <name type="common">Oospora lactis</name>
    <name type="synonym">Dipodascus geotrichum</name>
    <dbReference type="NCBI Taxonomy" id="1173061"/>
    <lineage>
        <taxon>Eukaryota</taxon>
        <taxon>Fungi</taxon>
        <taxon>Dikarya</taxon>
        <taxon>Ascomycota</taxon>
        <taxon>Saccharomycotina</taxon>
        <taxon>Dipodascomycetes</taxon>
        <taxon>Dipodascales</taxon>
        <taxon>Dipodascaceae</taxon>
        <taxon>Geotrichum</taxon>
    </lineage>
</organism>
<comment type="similarity">
    <text evidence="1 6">Belongs to the lysophospholipase family.</text>
</comment>
<keyword evidence="3 5" id="KW-0442">Lipid degradation</keyword>
<keyword evidence="9" id="KW-1185">Reference proteome</keyword>
<dbReference type="EMBL" id="CCBN010000013">
    <property type="protein sequence ID" value="CDO56130.1"/>
    <property type="molecule type" value="Genomic_DNA"/>
</dbReference>
<dbReference type="EC" id="3.1.1.5" evidence="6"/>
<proteinExistence type="inferred from homology"/>
<evidence type="ECO:0000256" key="5">
    <source>
        <dbReference type="PROSITE-ProRule" id="PRU00555"/>
    </source>
</evidence>
<dbReference type="OrthoDB" id="4084751at2759"/>
<evidence type="ECO:0000256" key="4">
    <source>
        <dbReference type="ARBA" id="ARBA00023098"/>
    </source>
</evidence>
<dbReference type="GO" id="GO:0004623">
    <property type="term" value="F:phospholipase A2 activity"/>
    <property type="evidence" value="ECO:0007669"/>
    <property type="project" value="TreeGrafter"/>
</dbReference>
<name>A0A0J9XFG4_GEOCN</name>
<feature type="signal peptide" evidence="6">
    <location>
        <begin position="1"/>
        <end position="20"/>
    </location>
</feature>
<keyword evidence="4 5" id="KW-0443">Lipid metabolism</keyword>
<keyword evidence="2 5" id="KW-0378">Hydrolase</keyword>
<dbReference type="PANTHER" id="PTHR10728">
    <property type="entry name" value="CYTOSOLIC PHOSPHOLIPASE A2"/>
    <property type="match status" value="1"/>
</dbReference>
<feature type="chain" id="PRO_5005120579" description="Lysophospholipase" evidence="6">
    <location>
        <begin position="21"/>
        <end position="687"/>
    </location>
</feature>
<dbReference type="GO" id="GO:0005576">
    <property type="term" value="C:extracellular region"/>
    <property type="evidence" value="ECO:0007669"/>
    <property type="project" value="TreeGrafter"/>
</dbReference>
<dbReference type="AlphaFoldDB" id="A0A0J9XFG4"/>
<evidence type="ECO:0000313" key="9">
    <source>
        <dbReference type="Proteomes" id="UP000242525"/>
    </source>
</evidence>
<comment type="catalytic activity">
    <reaction evidence="6">
        <text>a 1-acyl-sn-glycero-3-phosphocholine + H2O = sn-glycerol 3-phosphocholine + a fatty acid + H(+)</text>
        <dbReference type="Rhea" id="RHEA:15177"/>
        <dbReference type="ChEBI" id="CHEBI:15377"/>
        <dbReference type="ChEBI" id="CHEBI:15378"/>
        <dbReference type="ChEBI" id="CHEBI:16870"/>
        <dbReference type="ChEBI" id="CHEBI:28868"/>
        <dbReference type="ChEBI" id="CHEBI:58168"/>
        <dbReference type="EC" id="3.1.1.5"/>
    </reaction>
</comment>
<evidence type="ECO:0000259" key="7">
    <source>
        <dbReference type="PROSITE" id="PS51210"/>
    </source>
</evidence>
<accession>A0A0J9XFG4</accession>
<gene>
    <name evidence="8" type="ORF">BN980_GECA13s03530g</name>
</gene>
<dbReference type="Pfam" id="PF01735">
    <property type="entry name" value="PLA2_B"/>
    <property type="match status" value="2"/>
</dbReference>
<evidence type="ECO:0000256" key="1">
    <source>
        <dbReference type="ARBA" id="ARBA00008780"/>
    </source>
</evidence>
<sequence length="687" mass="76421">MSALLVFLLTKFLESSHVSAGSPTNNYAPGLVTCPDNPSLVRVGNGLSGYEVAYVDERRKKHISGNLVRFFNQVAIPGFNAQQFFHSDRGSETILGLGLGVSGGGFRAMLTGAGALKAMDIRTPGSSEKGQIGGLLQSMSYISGLSGGAWLIGSVFMQNMPTIQHITSPDGPWELEFNPITGDRKGEKSFNINLEYDILRTFTVDDKTGSSALAQEMRDNNILDRFRIDNAIELATKPFNNVKQPLENVKQYYNSLYEEIAPKKAAGFALSITDFWARSLSRAFLAKNIDISTSWSDIVNLPKFKSREMPYPILISNAVVPKVLADANSSTIIEMSPYEFGSWSPTINAFAPIKYLGTKLFGGKVVPDEKGELSCIEGFDNLSFIIASSSSLFNDLAAMGMKHLDGFPQIRSVITKYKQLLNILNTDNSNIKNNMDYALYSPNPFYGFHKGISLPAPADLKKGLHSDLITKIKEHGNAYTISDTLHIVDGGEDDLNVPLDPLLRSERKMDMVIALDVSLDKGSKPNGTSIFRGTWRYHGKEDTHRISFPIIPKPEVFIESGANLRPVFFGCDLKRDYLKPELHGSDLPLSKYLEGQHEKLLPKPPLIVYIPNHAVSYDSQQPTTRLIYNENDVHRMVQNGYDMFTQKNSSRWASCLGCSMIHREFVRRGEELPEFCQGCFMEYCYKV</sequence>